<protein>
    <submittedName>
        <fullName evidence="2">Uncharacterized protein</fullName>
    </submittedName>
</protein>
<accession>A0A0L0VDH1</accession>
<evidence type="ECO:0000256" key="1">
    <source>
        <dbReference type="SAM" id="MobiDB-lite"/>
    </source>
</evidence>
<evidence type="ECO:0000313" key="3">
    <source>
        <dbReference type="Proteomes" id="UP000054564"/>
    </source>
</evidence>
<dbReference type="EMBL" id="AJIL01000071">
    <property type="protein sequence ID" value="KNE97241.1"/>
    <property type="molecule type" value="Genomic_DNA"/>
</dbReference>
<name>A0A0L0VDH1_9BASI</name>
<proteinExistence type="predicted"/>
<gene>
    <name evidence="2" type="ORF">PSTG_09504</name>
</gene>
<sequence length="124" mass="13779">MSKQPAGGMICSDSRVRPLVGRPRNCSDMYAGLTTRRTTSLSEQTNHAHSSSCFFQVCSGKPLHRGYAKRPSGGTLLSHGIRKEFSRTVQGYEQLSDRRATDESMKTNQSHSMANRQTQSEGHF</sequence>
<reference evidence="3" key="1">
    <citation type="submission" date="2014-03" db="EMBL/GenBank/DDBJ databases">
        <title>The Genome Sequence of Puccinia striiformis f. sp. tritici PST-78.</title>
        <authorList>
            <consortium name="The Broad Institute Genome Sequencing Platform"/>
            <person name="Cuomo C."/>
            <person name="Hulbert S."/>
            <person name="Chen X."/>
            <person name="Walker B."/>
            <person name="Young S.K."/>
            <person name="Zeng Q."/>
            <person name="Gargeya S."/>
            <person name="Fitzgerald M."/>
            <person name="Haas B."/>
            <person name="Abouelleil A."/>
            <person name="Alvarado L."/>
            <person name="Arachchi H.M."/>
            <person name="Berlin A.M."/>
            <person name="Chapman S.B."/>
            <person name="Goldberg J."/>
            <person name="Griggs A."/>
            <person name="Gujja S."/>
            <person name="Hansen M."/>
            <person name="Howarth C."/>
            <person name="Imamovic A."/>
            <person name="Larimer J."/>
            <person name="McCowan C."/>
            <person name="Montmayeur A."/>
            <person name="Murphy C."/>
            <person name="Neiman D."/>
            <person name="Pearson M."/>
            <person name="Priest M."/>
            <person name="Roberts A."/>
            <person name="Saif S."/>
            <person name="Shea T."/>
            <person name="Sisk P."/>
            <person name="Sykes S."/>
            <person name="Wortman J."/>
            <person name="Nusbaum C."/>
            <person name="Birren B."/>
        </authorList>
    </citation>
    <scope>NUCLEOTIDE SEQUENCE [LARGE SCALE GENOMIC DNA]</scope>
    <source>
        <strain evidence="3">race PST-78</strain>
    </source>
</reference>
<keyword evidence="3" id="KW-1185">Reference proteome</keyword>
<feature type="compositionally biased region" description="Polar residues" evidence="1">
    <location>
        <begin position="106"/>
        <end position="124"/>
    </location>
</feature>
<comment type="caution">
    <text evidence="2">The sequence shown here is derived from an EMBL/GenBank/DDBJ whole genome shotgun (WGS) entry which is preliminary data.</text>
</comment>
<feature type="region of interest" description="Disordered" evidence="1">
    <location>
        <begin position="88"/>
        <end position="124"/>
    </location>
</feature>
<dbReference type="Proteomes" id="UP000054564">
    <property type="component" value="Unassembled WGS sequence"/>
</dbReference>
<feature type="compositionally biased region" description="Basic and acidic residues" evidence="1">
    <location>
        <begin position="95"/>
        <end position="105"/>
    </location>
</feature>
<dbReference type="AlphaFoldDB" id="A0A0L0VDH1"/>
<evidence type="ECO:0000313" key="2">
    <source>
        <dbReference type="EMBL" id="KNE97241.1"/>
    </source>
</evidence>
<organism evidence="2 3">
    <name type="scientific">Puccinia striiformis f. sp. tritici PST-78</name>
    <dbReference type="NCBI Taxonomy" id="1165861"/>
    <lineage>
        <taxon>Eukaryota</taxon>
        <taxon>Fungi</taxon>
        <taxon>Dikarya</taxon>
        <taxon>Basidiomycota</taxon>
        <taxon>Pucciniomycotina</taxon>
        <taxon>Pucciniomycetes</taxon>
        <taxon>Pucciniales</taxon>
        <taxon>Pucciniaceae</taxon>
        <taxon>Puccinia</taxon>
    </lineage>
</organism>